<dbReference type="EMBL" id="PQFF01000195">
    <property type="protein sequence ID" value="RHZ75999.1"/>
    <property type="molecule type" value="Genomic_DNA"/>
</dbReference>
<dbReference type="AlphaFoldDB" id="A0A397IJ05"/>
<name>A0A397IJ05_9GLOM</name>
<dbReference type="PANTHER" id="PTHR42028">
    <property type="entry name" value="CHROMOSOME 1, WHOLE GENOME SHOTGUN SEQUENCE"/>
    <property type="match status" value="1"/>
</dbReference>
<dbReference type="Proteomes" id="UP000266861">
    <property type="component" value="Unassembled WGS sequence"/>
</dbReference>
<evidence type="ECO:0000256" key="2">
    <source>
        <dbReference type="SAM" id="Phobius"/>
    </source>
</evidence>
<feature type="transmembrane region" description="Helical" evidence="2">
    <location>
        <begin position="227"/>
        <end position="246"/>
    </location>
</feature>
<evidence type="ECO:0000256" key="3">
    <source>
        <dbReference type="SAM" id="SignalP"/>
    </source>
</evidence>
<dbReference type="PANTHER" id="PTHR42028:SF1">
    <property type="entry name" value="YALI0E30657P"/>
    <property type="match status" value="1"/>
</dbReference>
<dbReference type="OrthoDB" id="2435509at2759"/>
<accession>A0A397IJ05</accession>
<feature type="signal peptide" evidence="3">
    <location>
        <begin position="1"/>
        <end position="25"/>
    </location>
</feature>
<gene>
    <name evidence="5" type="ORF">Glove_208g183</name>
</gene>
<evidence type="ECO:0000259" key="4">
    <source>
        <dbReference type="Pfam" id="PF23585"/>
    </source>
</evidence>
<feature type="region of interest" description="Disordered" evidence="1">
    <location>
        <begin position="36"/>
        <end position="70"/>
    </location>
</feature>
<dbReference type="Pfam" id="PF23585">
    <property type="entry name" value="DUF7137"/>
    <property type="match status" value="1"/>
</dbReference>
<feature type="domain" description="DUF7137" evidence="4">
    <location>
        <begin position="73"/>
        <end position="204"/>
    </location>
</feature>
<keyword evidence="2" id="KW-0812">Transmembrane</keyword>
<sequence length="254" mass="28019">MFNIKSKNIVFVILIIVFLCHLINANLNANNLFEKRAPPSPRSSQTSGNSTPSNKGSTPTSSKSSTTTPDETAAAVSLTIIKPTPDKFQLHKRGYNITFAWKFVGNFSTPPKSLNVYAIPNVFRGTDRNFTIATNLSGDATEVIWETSKQTNPDLPDGLYNLWILDERGIDYYNNNGELAPFSGFVFTIYSPAPAVPTESFICVDCKGKRIPTSAYLMGSMESFANILIPMTSLTLITFLTGIFFLSNHGFFEN</sequence>
<evidence type="ECO:0000256" key="1">
    <source>
        <dbReference type="SAM" id="MobiDB-lite"/>
    </source>
</evidence>
<reference evidence="5 6" key="1">
    <citation type="submission" date="2018-08" db="EMBL/GenBank/DDBJ databases">
        <title>Genome and evolution of the arbuscular mycorrhizal fungus Diversispora epigaea (formerly Glomus versiforme) and its bacterial endosymbionts.</title>
        <authorList>
            <person name="Sun X."/>
            <person name="Fei Z."/>
            <person name="Harrison M."/>
        </authorList>
    </citation>
    <scope>NUCLEOTIDE SEQUENCE [LARGE SCALE GENOMIC DNA]</scope>
    <source>
        <strain evidence="5 6">IT104</strain>
    </source>
</reference>
<keyword evidence="2" id="KW-0472">Membrane</keyword>
<feature type="chain" id="PRO_5017340082" description="DUF7137 domain-containing protein" evidence="3">
    <location>
        <begin position="26"/>
        <end position="254"/>
    </location>
</feature>
<keyword evidence="6" id="KW-1185">Reference proteome</keyword>
<evidence type="ECO:0000313" key="5">
    <source>
        <dbReference type="EMBL" id="RHZ75999.1"/>
    </source>
</evidence>
<dbReference type="InterPro" id="IPR055561">
    <property type="entry name" value="DUF7137"/>
</dbReference>
<feature type="compositionally biased region" description="Low complexity" evidence="1">
    <location>
        <begin position="49"/>
        <end position="68"/>
    </location>
</feature>
<dbReference type="STRING" id="1348612.A0A397IJ05"/>
<organism evidence="5 6">
    <name type="scientific">Diversispora epigaea</name>
    <dbReference type="NCBI Taxonomy" id="1348612"/>
    <lineage>
        <taxon>Eukaryota</taxon>
        <taxon>Fungi</taxon>
        <taxon>Fungi incertae sedis</taxon>
        <taxon>Mucoromycota</taxon>
        <taxon>Glomeromycotina</taxon>
        <taxon>Glomeromycetes</taxon>
        <taxon>Diversisporales</taxon>
        <taxon>Diversisporaceae</taxon>
        <taxon>Diversispora</taxon>
    </lineage>
</organism>
<keyword evidence="3" id="KW-0732">Signal</keyword>
<proteinExistence type="predicted"/>
<protein>
    <recommendedName>
        <fullName evidence="4">DUF7137 domain-containing protein</fullName>
    </recommendedName>
</protein>
<comment type="caution">
    <text evidence="5">The sequence shown here is derived from an EMBL/GenBank/DDBJ whole genome shotgun (WGS) entry which is preliminary data.</text>
</comment>
<keyword evidence="2" id="KW-1133">Transmembrane helix</keyword>
<evidence type="ECO:0000313" key="6">
    <source>
        <dbReference type="Proteomes" id="UP000266861"/>
    </source>
</evidence>